<dbReference type="Proteomes" id="UP000092213">
    <property type="component" value="Chromosome"/>
</dbReference>
<evidence type="ECO:0000256" key="1">
    <source>
        <dbReference type="ARBA" id="ARBA00010164"/>
    </source>
</evidence>
<reference evidence="6 7" key="1">
    <citation type="submission" date="2016-06" db="EMBL/GenBank/DDBJ databases">
        <title>Complete genome sequences of Bordetella bronchialis and Bordetella flabilis.</title>
        <authorList>
            <person name="LiPuma J.J."/>
            <person name="Spilker T."/>
        </authorList>
    </citation>
    <scope>NUCLEOTIDE SEQUENCE [LARGE SCALE GENOMIC DNA]</scope>
    <source>
        <strain evidence="6 7">AU17976</strain>
    </source>
</reference>
<keyword evidence="3" id="KW-0418">Kinase</keyword>
<keyword evidence="2" id="KW-0808">Transferase</keyword>
<name>A0A193G4C9_9BORD</name>
<feature type="domain" description="HipA-like C-terminal" evidence="4">
    <location>
        <begin position="155"/>
        <end position="406"/>
    </location>
</feature>
<dbReference type="GO" id="GO:0005829">
    <property type="term" value="C:cytosol"/>
    <property type="evidence" value="ECO:0007669"/>
    <property type="project" value="TreeGrafter"/>
</dbReference>
<dbReference type="InterPro" id="IPR012893">
    <property type="entry name" value="HipA-like_C"/>
</dbReference>
<dbReference type="EMBL" id="CP016171">
    <property type="protein sequence ID" value="ANN74306.1"/>
    <property type="molecule type" value="Genomic_DNA"/>
</dbReference>
<dbReference type="STRING" id="463025.BAU08_25730"/>
<evidence type="ECO:0000259" key="4">
    <source>
        <dbReference type="Pfam" id="PF07804"/>
    </source>
</evidence>
<dbReference type="GO" id="GO:0004674">
    <property type="term" value="F:protein serine/threonine kinase activity"/>
    <property type="evidence" value="ECO:0007669"/>
    <property type="project" value="TreeGrafter"/>
</dbReference>
<organism evidence="6 7">
    <name type="scientific">Bordetella bronchialis</name>
    <dbReference type="NCBI Taxonomy" id="463025"/>
    <lineage>
        <taxon>Bacteria</taxon>
        <taxon>Pseudomonadati</taxon>
        <taxon>Pseudomonadota</taxon>
        <taxon>Betaproteobacteria</taxon>
        <taxon>Burkholderiales</taxon>
        <taxon>Alcaligenaceae</taxon>
        <taxon>Bordetella</taxon>
    </lineage>
</organism>
<dbReference type="AlphaFoldDB" id="A0A193G4C9"/>
<dbReference type="CDD" id="cd17808">
    <property type="entry name" value="HipA_Ec_like"/>
    <property type="match status" value="1"/>
</dbReference>
<dbReference type="PANTHER" id="PTHR37419">
    <property type="entry name" value="SERINE/THREONINE-PROTEIN KINASE TOXIN HIPA"/>
    <property type="match status" value="1"/>
</dbReference>
<feature type="domain" description="HipA N-terminal subdomain 1" evidence="5">
    <location>
        <begin position="8"/>
        <end position="108"/>
    </location>
</feature>
<gene>
    <name evidence="6" type="ORF">BAU08_25730</name>
</gene>
<dbReference type="NCBIfam" id="TIGR03071">
    <property type="entry name" value="couple_hipA"/>
    <property type="match status" value="1"/>
</dbReference>
<dbReference type="Pfam" id="PF13657">
    <property type="entry name" value="Couple_hipA"/>
    <property type="match status" value="1"/>
</dbReference>
<dbReference type="PANTHER" id="PTHR37419:SF1">
    <property type="entry name" value="SERINE_THREONINE-PROTEIN KINASE TOXIN HIPA"/>
    <property type="match status" value="1"/>
</dbReference>
<evidence type="ECO:0000256" key="3">
    <source>
        <dbReference type="ARBA" id="ARBA00022777"/>
    </source>
</evidence>
<evidence type="ECO:0000313" key="7">
    <source>
        <dbReference type="Proteomes" id="UP000092213"/>
    </source>
</evidence>
<evidence type="ECO:0000313" key="6">
    <source>
        <dbReference type="EMBL" id="ANN74306.1"/>
    </source>
</evidence>
<evidence type="ECO:0000259" key="5">
    <source>
        <dbReference type="Pfam" id="PF13657"/>
    </source>
</evidence>
<evidence type="ECO:0000256" key="2">
    <source>
        <dbReference type="ARBA" id="ARBA00022679"/>
    </source>
</evidence>
<dbReference type="Pfam" id="PF07804">
    <property type="entry name" value="HipA_C"/>
    <property type="match status" value="1"/>
</dbReference>
<accession>A0A193G4C9</accession>
<proteinExistence type="inferred from homology"/>
<sequence>MARRLHRLAIWMNGTHVGLWAEEAGVSSFQYSPAWLDDPAGRPLSLSLPFRLGNAPYKGAVVHDFFDNLLPDSDAIRRRLAQHHRADSAAPFDLLAVLGRDCVGAVQLLPPGEVPTGLDHIEADPLNDADIARILKAAVSGAPLGHEDRTADLRLSIAGAQEKTALLRHQGQWLRPRGSTPTTHILKLPMGLVGAMQADMHASVENEWLCSKLAAAYGLPVAHCDMARFEDQKALVVERFDRRFTDTGTIVRLPQEDMCQAMGVSPLRKYQADGGPGITAIIRGVLDSSEREEDVRAFYKAQMFFWMLAATDGHAKNFSIALLAGGRYHATPLYDILSAHPIIGNKRAQLAPQRAKLAMGVRGSGGLHYRLAEIRRRHWYTQAAEAGLDKSMVDDIIGELVEATEPAIEHAAALLPPGFPAHVADAVFAGLRAQRDKLVSQANDPA</sequence>
<protein>
    <submittedName>
        <fullName evidence="6">Toxin HipA</fullName>
    </submittedName>
</protein>
<dbReference type="InterPro" id="IPR052028">
    <property type="entry name" value="HipA_Ser/Thr_kinase"/>
</dbReference>
<comment type="similarity">
    <text evidence="1">Belongs to the HipA Ser/Thr kinase family.</text>
</comment>
<dbReference type="RefSeq" id="WP_066672336.1">
    <property type="nucleotide sequence ID" value="NZ_CP016171.1"/>
</dbReference>
<dbReference type="InterPro" id="IPR017508">
    <property type="entry name" value="HipA_N1"/>
</dbReference>